<dbReference type="AlphaFoldDB" id="A0A1X7RYZ0"/>
<dbReference type="Proteomes" id="UP000215127">
    <property type="component" value="Chromosome 7"/>
</dbReference>
<gene>
    <name evidence="2" type="ORF">ZT3D7_G7752</name>
</gene>
<evidence type="ECO:0000313" key="3">
    <source>
        <dbReference type="Proteomes" id="UP000215127"/>
    </source>
</evidence>
<evidence type="ECO:0008006" key="4">
    <source>
        <dbReference type="Google" id="ProtNLM"/>
    </source>
</evidence>
<organism evidence="2 3">
    <name type="scientific">Zymoseptoria tritici (strain ST99CH_3D7)</name>
    <dbReference type="NCBI Taxonomy" id="1276538"/>
    <lineage>
        <taxon>Eukaryota</taxon>
        <taxon>Fungi</taxon>
        <taxon>Dikarya</taxon>
        <taxon>Ascomycota</taxon>
        <taxon>Pezizomycotina</taxon>
        <taxon>Dothideomycetes</taxon>
        <taxon>Dothideomycetidae</taxon>
        <taxon>Mycosphaerellales</taxon>
        <taxon>Mycosphaerellaceae</taxon>
        <taxon>Zymoseptoria</taxon>
    </lineage>
</organism>
<reference evidence="2 3" key="1">
    <citation type="submission" date="2016-06" db="EMBL/GenBank/DDBJ databases">
        <authorList>
            <person name="Kjaerup R.B."/>
            <person name="Dalgaard T.S."/>
            <person name="Juul-Madsen H.R."/>
        </authorList>
    </citation>
    <scope>NUCLEOTIDE SEQUENCE [LARGE SCALE GENOMIC DNA]</scope>
</reference>
<feature type="region of interest" description="Disordered" evidence="1">
    <location>
        <begin position="543"/>
        <end position="584"/>
    </location>
</feature>
<evidence type="ECO:0000256" key="1">
    <source>
        <dbReference type="SAM" id="MobiDB-lite"/>
    </source>
</evidence>
<accession>A0A1X7RYZ0</accession>
<evidence type="ECO:0000313" key="2">
    <source>
        <dbReference type="EMBL" id="SMQ52599.1"/>
    </source>
</evidence>
<sequence>MGLLASMAAEEHERYYLEMSSPAITPPSTPNAEPFDSNSLDDLPPEEHELYYLSMSSPVHDGSDEPHWLQVHVETDPSIPDKYGFCFWDKLPVEIKDIIFEDVFVLNNTIAAVDKHAINSMLTCRWDVRKRHKKTMMASSWPLTVSREWHRAYSQTFCSLVHFEFESPEHWRSFASHVTFSRFLVSITLTLDRPCSVGPKEVIVACPSLRSLCLAVTTCWFSAKIGWDICADPWSESDFQQYAPSRALLRSLRGRSEIAVQLAVVETDRWPRVKEQGRPIFSKNMAEFLRVAEAASKLPKPTSSYPSWFSEGSSAPSMETAIPDLPEDPSIPHDDGTCFWDELPLELMQMIIELVYPTGQRIRPVTSKDWLGREQRAQAKLKRKDRTSGRPFPGIFLEMFLGVSKIWFQAASELFYSRAVFSITPDLVLMKQEPYLRNLTTVSIGIFSVFDVRGLARLIAEYPAITRVTLKLDEYFFREMIEQDLCISTDPVRETDFEGHKPTVTLLRSIYGVPTVKIHAVRSCMSPEAKQRFTENISILQSMTAATSKQPRSERNAFPNERRLAPLKSDAPGRSSSSVSGKTATAGQPSFLFLRVDDLPDTPAKLSALLENNSAGLIDFHKRNQSSLLEYIKSLKSNHSKRGELHNRQQESLNDGAEQELEEKHGVQDEP</sequence>
<proteinExistence type="predicted"/>
<feature type="compositionally biased region" description="Polar residues" evidence="1">
    <location>
        <begin position="574"/>
        <end position="584"/>
    </location>
</feature>
<name>A0A1X7RYZ0_ZYMT9</name>
<protein>
    <recommendedName>
        <fullName evidence="4">F-box domain-containing protein</fullName>
    </recommendedName>
</protein>
<feature type="compositionally biased region" description="Basic and acidic residues" evidence="1">
    <location>
        <begin position="551"/>
        <end position="564"/>
    </location>
</feature>
<feature type="compositionally biased region" description="Basic and acidic residues" evidence="1">
    <location>
        <begin position="662"/>
        <end position="671"/>
    </location>
</feature>
<dbReference type="EMBL" id="LT853698">
    <property type="protein sequence ID" value="SMQ52599.1"/>
    <property type="molecule type" value="Genomic_DNA"/>
</dbReference>
<keyword evidence="3" id="KW-1185">Reference proteome</keyword>
<feature type="region of interest" description="Disordered" evidence="1">
    <location>
        <begin position="639"/>
        <end position="671"/>
    </location>
</feature>